<protein>
    <recommendedName>
        <fullName evidence="4">YbbR-like protein</fullName>
    </recommendedName>
</protein>
<dbReference type="InterPro" id="IPR053154">
    <property type="entry name" value="c-di-AMP_regulator"/>
</dbReference>
<evidence type="ECO:0008006" key="4">
    <source>
        <dbReference type="Google" id="ProtNLM"/>
    </source>
</evidence>
<evidence type="ECO:0000256" key="1">
    <source>
        <dbReference type="SAM" id="Phobius"/>
    </source>
</evidence>
<dbReference type="Pfam" id="PF07949">
    <property type="entry name" value="YbbR"/>
    <property type="match status" value="2"/>
</dbReference>
<name>A0A412PD44_9FIRM</name>
<comment type="caution">
    <text evidence="2">The sequence shown here is derived from an EMBL/GenBank/DDBJ whole genome shotgun (WGS) entry which is preliminary data.</text>
</comment>
<proteinExistence type="predicted"/>
<dbReference type="Proteomes" id="UP000284731">
    <property type="component" value="Unassembled WGS sequence"/>
</dbReference>
<dbReference type="RefSeq" id="WP_118765132.1">
    <property type="nucleotide sequence ID" value="NZ_CABJCF010000003.1"/>
</dbReference>
<dbReference type="InterPro" id="IPR012505">
    <property type="entry name" value="YbbR"/>
</dbReference>
<accession>A0A412PD44</accession>
<dbReference type="AlphaFoldDB" id="A0A412PD44"/>
<keyword evidence="1" id="KW-0472">Membrane</keyword>
<dbReference type="PANTHER" id="PTHR37804">
    <property type="entry name" value="CDAA REGULATORY PROTEIN CDAR"/>
    <property type="match status" value="1"/>
</dbReference>
<reference evidence="2 3" key="1">
    <citation type="submission" date="2018-08" db="EMBL/GenBank/DDBJ databases">
        <title>A genome reference for cultivated species of the human gut microbiota.</title>
        <authorList>
            <person name="Zou Y."/>
            <person name="Xue W."/>
            <person name="Luo G."/>
        </authorList>
    </citation>
    <scope>NUCLEOTIDE SEQUENCE [LARGE SCALE GENOMIC DNA]</scope>
    <source>
        <strain evidence="2 3">AF18-46</strain>
    </source>
</reference>
<keyword evidence="1" id="KW-0812">Transmembrane</keyword>
<evidence type="ECO:0000313" key="3">
    <source>
        <dbReference type="Proteomes" id="UP000284731"/>
    </source>
</evidence>
<dbReference type="EMBL" id="QRWX01000003">
    <property type="protein sequence ID" value="RGT55110.1"/>
    <property type="molecule type" value="Genomic_DNA"/>
</dbReference>
<organism evidence="2 3">
    <name type="scientific">Solobacterium moorei</name>
    <dbReference type="NCBI Taxonomy" id="102148"/>
    <lineage>
        <taxon>Bacteria</taxon>
        <taxon>Bacillati</taxon>
        <taxon>Bacillota</taxon>
        <taxon>Erysipelotrichia</taxon>
        <taxon>Erysipelotrichales</taxon>
        <taxon>Erysipelotrichaceae</taxon>
        <taxon>Solobacterium</taxon>
    </lineage>
</organism>
<dbReference type="PANTHER" id="PTHR37804:SF1">
    <property type="entry name" value="CDAA REGULATORY PROTEIN CDAR"/>
    <property type="match status" value="1"/>
</dbReference>
<keyword evidence="1" id="KW-1133">Transmembrane helix</keyword>
<dbReference type="Gene3D" id="2.170.120.30">
    <property type="match status" value="2"/>
</dbReference>
<feature type="transmembrane region" description="Helical" evidence="1">
    <location>
        <begin position="58"/>
        <end position="76"/>
    </location>
</feature>
<evidence type="ECO:0000313" key="2">
    <source>
        <dbReference type="EMBL" id="RGT55110.1"/>
    </source>
</evidence>
<dbReference type="Gene3D" id="2.170.120.40">
    <property type="entry name" value="YbbR-like domain"/>
    <property type="match status" value="2"/>
</dbReference>
<sequence length="462" mass="50377">MANKKKHHMDHNKLELAKHLANQSKRISGQYDRFVQKIIHFIHYASTGIDRVLFNAKYAKVVSLILAALLYIVVNYNDITSLYQTSLKTSRTVQNVAVYVQYDTQEYEISGIPTTTDVTITGDATSVTAASTTNGKVVADLTNLSEGTHAVTLIAEGFGDSVSTIVNPSNAVVTIKKKVTQQFAISYDIIHRDKMDGIYNVGTPQFASSVVDIRASQDTLNQIAFVKALIDVSNQVTDFEQDAKLVAYDANGQIVNVDIEPQTMHVYVPVTSPNKTVPIEVKIKGTPSDNQAVASAIADKQTVTIYGTESALLDVDKITVEVDVSNLTKDTTVSQDITLPTGITSATVSTISVDVKFGAGTTKTITGVPINYKNNIHNYKATQSDNITTMDVEVFGTQDNISKISANDIYLYIDMSTAEPGLHEFEVKAEQSTTGLVKYSLKDNKLTLTILGDQNTQQKEGE</sequence>
<gene>
    <name evidence="2" type="ORF">DWX20_08120</name>
</gene>